<dbReference type="AlphaFoldDB" id="A0A1U9YWW5"/>
<dbReference type="InterPro" id="IPR023765">
    <property type="entry name" value="SBP_5_CS"/>
</dbReference>
<dbReference type="Gene3D" id="3.10.105.10">
    <property type="entry name" value="Dipeptide-binding Protein, Domain 3"/>
    <property type="match status" value="1"/>
</dbReference>
<evidence type="ECO:0000313" key="5">
    <source>
        <dbReference type="EMBL" id="AQZ49933.1"/>
    </source>
</evidence>
<dbReference type="PROSITE" id="PS01040">
    <property type="entry name" value="SBP_BACTERIAL_5"/>
    <property type="match status" value="1"/>
</dbReference>
<evidence type="ECO:0000313" key="6">
    <source>
        <dbReference type="Proteomes" id="UP000191135"/>
    </source>
</evidence>
<dbReference type="CDD" id="cd08500">
    <property type="entry name" value="PBP2_NikA_DppA_OppA_like_4"/>
    <property type="match status" value="1"/>
</dbReference>
<gene>
    <name evidence="5" type="ORF">Mame_00550</name>
</gene>
<dbReference type="GO" id="GO:0015833">
    <property type="term" value="P:peptide transport"/>
    <property type="evidence" value="ECO:0007669"/>
    <property type="project" value="TreeGrafter"/>
</dbReference>
<proteinExistence type="inferred from homology"/>
<organism evidence="5 6">
    <name type="scientific">Martelella mediterranea DSM 17316</name>
    <dbReference type="NCBI Taxonomy" id="1122214"/>
    <lineage>
        <taxon>Bacteria</taxon>
        <taxon>Pseudomonadati</taxon>
        <taxon>Pseudomonadota</taxon>
        <taxon>Alphaproteobacteria</taxon>
        <taxon>Hyphomicrobiales</taxon>
        <taxon>Aurantimonadaceae</taxon>
        <taxon>Martelella</taxon>
    </lineage>
</organism>
<comment type="similarity">
    <text evidence="2">Belongs to the bacterial solute-binding protein 5 family.</text>
</comment>
<dbReference type="GO" id="GO:1904680">
    <property type="term" value="F:peptide transmembrane transporter activity"/>
    <property type="evidence" value="ECO:0007669"/>
    <property type="project" value="TreeGrafter"/>
</dbReference>
<evidence type="ECO:0000259" key="4">
    <source>
        <dbReference type="Pfam" id="PF00496"/>
    </source>
</evidence>
<dbReference type="PANTHER" id="PTHR30290">
    <property type="entry name" value="PERIPLASMIC BINDING COMPONENT OF ABC TRANSPORTER"/>
    <property type="match status" value="1"/>
</dbReference>
<dbReference type="RefSeq" id="WP_051085144.1">
    <property type="nucleotide sequence ID" value="NZ_AQWH01000021.1"/>
</dbReference>
<comment type="subcellular location">
    <subcellularLocation>
        <location evidence="1">Periplasm</location>
    </subcellularLocation>
</comment>
<protein>
    <submittedName>
        <fullName evidence="5">Putative ABC transporter-binding protein</fullName>
    </submittedName>
</protein>
<dbReference type="EMBL" id="CP020330">
    <property type="protein sequence ID" value="AQZ49933.1"/>
    <property type="molecule type" value="Genomic_DNA"/>
</dbReference>
<dbReference type="Pfam" id="PF00496">
    <property type="entry name" value="SBP_bac_5"/>
    <property type="match status" value="1"/>
</dbReference>
<dbReference type="Proteomes" id="UP000191135">
    <property type="component" value="Chromosome"/>
</dbReference>
<feature type="signal peptide" evidence="3">
    <location>
        <begin position="1"/>
        <end position="36"/>
    </location>
</feature>
<evidence type="ECO:0000256" key="1">
    <source>
        <dbReference type="ARBA" id="ARBA00004418"/>
    </source>
</evidence>
<dbReference type="KEGG" id="mmed:Mame_00550"/>
<accession>A0A1U9YWW5</accession>
<dbReference type="Gene3D" id="3.40.190.10">
    <property type="entry name" value="Periplasmic binding protein-like II"/>
    <property type="match status" value="1"/>
</dbReference>
<dbReference type="PANTHER" id="PTHR30290:SF62">
    <property type="entry name" value="OLIGOPEPTIDE ABC TRANSPORTER, PERIPLASMIC OLIGOPEPTIDE-BINDING PROTEIN"/>
    <property type="match status" value="1"/>
</dbReference>
<dbReference type="STRING" id="1122214.Mame_00550"/>
<feature type="chain" id="PRO_5010727414" evidence="3">
    <location>
        <begin position="37"/>
        <end position="652"/>
    </location>
</feature>
<sequence precursor="true">MTLPEMKGLPAGKRRALWLAGSAALALALATGSPHAEEATGQAPQLKEMVDAGELPPVAERTGTHAEVIKPLDEIGTYGGELRIGLRGSSDHNHILRVVGPQGLVRWDPQYTEIVPNVAESFEVGEDAKVFTFHLREGMKWSDGTPFTADDVLFNMEDLVLNDEFAPTPLRYTTDGSPVSVEKLDEHTVRFTFTQPYGDFLAELASPLGQHPVLYSKHYCSQFHPAYNDAIDEAIAENGATDWQNLFLQKCGDLEIPARWGNPDRPTLDPWVIKEPYVGGATRVVMERNPYFWQIDTDGNQLPYIDQLVGSIDQDVESLILAVIGGRIDFGLRHIDPPSNRPVLAENREAGDYHFFEAAPPGGSNMVVNLNLTHKNPKWRELFRQKDFRVALSLGMDRQEIIDTVMLGDGEAWQQGPFEDHPYFHEKLATQYLEYDPEQANALLDGLGLDQRGPDGTRLMKDGTPVKFQIDVIPTFDPMWVDALQLMEQQWQEIGVDVDVNPLERTFFYERSSVANDHDAAIWNAEQSWVPGQIPQHIVPVHHDSRWGIAWRDWYQSGGEKGEEPPESVKKRLELYDQARATADPQKRIELMQQVGDIAAEEFEVIGLSKAVPTYGIVKNGLRNVPESMPSSWYYATPSPTLPQTWFWAKQP</sequence>
<dbReference type="eggNOG" id="COG0747">
    <property type="taxonomic scope" value="Bacteria"/>
</dbReference>
<dbReference type="InterPro" id="IPR000914">
    <property type="entry name" value="SBP_5_dom"/>
</dbReference>
<evidence type="ECO:0000256" key="2">
    <source>
        <dbReference type="ARBA" id="ARBA00005695"/>
    </source>
</evidence>
<keyword evidence="6" id="KW-1185">Reference proteome</keyword>
<name>A0A1U9YWW5_9HYPH</name>
<dbReference type="InterPro" id="IPR039424">
    <property type="entry name" value="SBP_5"/>
</dbReference>
<dbReference type="SUPFAM" id="SSF53850">
    <property type="entry name" value="Periplasmic binding protein-like II"/>
    <property type="match status" value="1"/>
</dbReference>
<keyword evidence="3" id="KW-0732">Signal</keyword>
<feature type="domain" description="Solute-binding protein family 5" evidence="4">
    <location>
        <begin position="113"/>
        <end position="527"/>
    </location>
</feature>
<reference evidence="5 6" key="1">
    <citation type="submission" date="2017-03" db="EMBL/GenBank/DDBJ databases">
        <title>Foreign affairs: Plasmid Transfer between Roseobacters and Rhizobia.</title>
        <authorList>
            <person name="Bartling P."/>
            <person name="Bunk B."/>
            <person name="Overmann J."/>
            <person name="Brinkmann H."/>
            <person name="Petersen J."/>
        </authorList>
    </citation>
    <scope>NUCLEOTIDE SEQUENCE [LARGE SCALE GENOMIC DNA]</scope>
    <source>
        <strain evidence="5 6">MACL11</strain>
    </source>
</reference>
<evidence type="ECO:0000256" key="3">
    <source>
        <dbReference type="SAM" id="SignalP"/>
    </source>
</evidence>